<accession>A0AAD0PWB8</accession>
<keyword evidence="1" id="KW-0472">Membrane</keyword>
<name>A0AAD0PWB8_PSEAV</name>
<feature type="transmembrane region" description="Helical" evidence="1">
    <location>
        <begin position="40"/>
        <end position="60"/>
    </location>
</feature>
<geneLocation type="plasmid" evidence="3">
    <name>pmppla107</name>
</geneLocation>
<feature type="transmembrane region" description="Helical" evidence="1">
    <location>
        <begin position="12"/>
        <end position="34"/>
    </location>
</feature>
<dbReference type="GeneID" id="39474149"/>
<dbReference type="EMBL" id="CP031226">
    <property type="protein sequence ID" value="AXH59966.1"/>
    <property type="molecule type" value="Genomic_DNA"/>
</dbReference>
<evidence type="ECO:0000313" key="2">
    <source>
        <dbReference type="EMBL" id="AXH59966.1"/>
    </source>
</evidence>
<evidence type="ECO:0000313" key="3">
    <source>
        <dbReference type="Proteomes" id="UP000006426"/>
    </source>
</evidence>
<protein>
    <submittedName>
        <fullName evidence="2">Uncharacterized protein</fullName>
    </submittedName>
</protein>
<gene>
    <name evidence="2" type="ORF">PLA107_032590</name>
</gene>
<dbReference type="Proteomes" id="UP000006426">
    <property type="component" value="Plasmid pmppla107"/>
</dbReference>
<proteinExistence type="predicted"/>
<evidence type="ECO:0000256" key="1">
    <source>
        <dbReference type="SAM" id="Phobius"/>
    </source>
</evidence>
<reference evidence="2 3" key="1">
    <citation type="journal article" date="2011" name="PLoS Pathog.">
        <title>Dynamic evolution of pathogenicity revealed by sequencing and comparative genomics of 19 Pseudomonas syringae isolates.</title>
        <authorList>
            <person name="Baltrus D.A."/>
            <person name="Nishimura M.T."/>
            <person name="Romanchuk A."/>
            <person name="Chang J.H."/>
            <person name="Mukhtar M.S."/>
            <person name="Cherkis K."/>
            <person name="Roach J."/>
            <person name="Grant S.R."/>
            <person name="Jones C.D."/>
            <person name="Dangl J.L."/>
        </authorList>
    </citation>
    <scope>NUCLEOTIDE SEQUENCE [LARGE SCALE GENOMIC DNA]</scope>
    <source>
        <strain evidence="2 3">M301315</strain>
    </source>
</reference>
<organism evidence="2 3">
    <name type="scientific">Pseudomonas amygdali pv. lachrymans str. M301315</name>
    <dbReference type="NCBI Taxonomy" id="629260"/>
    <lineage>
        <taxon>Bacteria</taxon>
        <taxon>Pseudomonadati</taxon>
        <taxon>Pseudomonadota</taxon>
        <taxon>Gammaproteobacteria</taxon>
        <taxon>Pseudomonadales</taxon>
        <taxon>Pseudomonadaceae</taxon>
        <taxon>Pseudomonas</taxon>
        <taxon>Pseudomonas amygdali</taxon>
    </lineage>
</organism>
<dbReference type="AlphaFoldDB" id="A0AAD0PWB8"/>
<dbReference type="RefSeq" id="WP_005741712.1">
    <property type="nucleotide sequence ID" value="NZ_CP031226.1"/>
</dbReference>
<keyword evidence="1" id="KW-0812">Transmembrane</keyword>
<keyword evidence="2" id="KW-0614">Plasmid</keyword>
<sequence>MSIKDYFPIKEGDLAVMIGSGFFVNSVFCVLWNWAVGTPIPHYPSLAIAGLGFLSGRLLTMRAERSRVQREALADKSQTKTQGQE</sequence>
<keyword evidence="1" id="KW-1133">Transmembrane helix</keyword>